<keyword evidence="2" id="KW-1185">Reference proteome</keyword>
<accession>A0A8J3V453</accession>
<reference evidence="1" key="1">
    <citation type="submission" date="2021-01" db="EMBL/GenBank/DDBJ databases">
        <title>Whole genome shotgun sequence of Planotetraspora thailandica NBRC 104271.</title>
        <authorList>
            <person name="Komaki H."/>
            <person name="Tamura T."/>
        </authorList>
    </citation>
    <scope>NUCLEOTIDE SEQUENCE</scope>
    <source>
        <strain evidence="1">NBRC 104271</strain>
    </source>
</reference>
<sequence length="326" mass="34638">MKVQTLVSLTVVAALGAGCALTGRDARISYTIAHARDGGDPSVDPSPADDEAGWEGVARALGRPGKLSSDKRVYRVSLPRSDLKVTSYGVHIKPGLALGGYAAFTRYPDGNVLMMGDLVVTEPELQKVTDVLQRHGIEQTAVHKHLLSHQPEVWWTHIHAMGRDDTAIAQSVRAALDATATPTAPPAPSSPAPALDIDTAAIDRAMGTKGTNDGGIYKFTFKRTGPVTEHGRLVPPGMGVTTALNFQPTGGGKAAINGDFVMTADEIQRIIKALRGGGIDIVEIHNHTLREQPRLFYMHFWANEDAVKLAGTLHKAVAEQAATPAA</sequence>
<gene>
    <name evidence="1" type="primary">lpqO</name>
    <name evidence="1" type="ORF">Pth03_48900</name>
</gene>
<proteinExistence type="predicted"/>
<evidence type="ECO:0000313" key="1">
    <source>
        <dbReference type="EMBL" id="GII56501.1"/>
    </source>
</evidence>
<dbReference type="InterPro" id="IPR011094">
    <property type="entry name" value="Uncharacterised_LppY/LpqO"/>
</dbReference>
<dbReference type="Pfam" id="PF07485">
    <property type="entry name" value="DUF1529"/>
    <property type="match status" value="2"/>
</dbReference>
<organism evidence="1 2">
    <name type="scientific">Planotetraspora thailandica</name>
    <dbReference type="NCBI Taxonomy" id="487172"/>
    <lineage>
        <taxon>Bacteria</taxon>
        <taxon>Bacillati</taxon>
        <taxon>Actinomycetota</taxon>
        <taxon>Actinomycetes</taxon>
        <taxon>Streptosporangiales</taxon>
        <taxon>Streptosporangiaceae</taxon>
        <taxon>Planotetraspora</taxon>
    </lineage>
</organism>
<name>A0A8J3V453_9ACTN</name>
<dbReference type="Proteomes" id="UP000605992">
    <property type="component" value="Unassembled WGS sequence"/>
</dbReference>
<dbReference type="PROSITE" id="PS51257">
    <property type="entry name" value="PROKAR_LIPOPROTEIN"/>
    <property type="match status" value="1"/>
</dbReference>
<dbReference type="EMBL" id="BOOR01000037">
    <property type="protein sequence ID" value="GII56501.1"/>
    <property type="molecule type" value="Genomic_DNA"/>
</dbReference>
<evidence type="ECO:0000313" key="2">
    <source>
        <dbReference type="Proteomes" id="UP000605992"/>
    </source>
</evidence>
<comment type="caution">
    <text evidence="1">The sequence shown here is derived from an EMBL/GenBank/DDBJ whole genome shotgun (WGS) entry which is preliminary data.</text>
</comment>
<dbReference type="AlphaFoldDB" id="A0A8J3V453"/>
<protein>
    <submittedName>
        <fullName evidence="1">Peptidase M23</fullName>
    </submittedName>
</protein>